<sequence length="27" mass="2748">MRGFPAMSGMAHPTSEAPAPPAKLTGH</sequence>
<reference evidence="2 3" key="1">
    <citation type="journal article" date="2010" name="J. Bacteriol.">
        <title>Genome sequences of Pelagibaca bermudensis HTCC2601T and Maritimibacter alkaliphilus HTCC2654T, the type strains of two marine Roseobacter genera.</title>
        <authorList>
            <person name="Thrash J.C."/>
            <person name="Cho J.C."/>
            <person name="Ferriera S."/>
            <person name="Johnson J."/>
            <person name="Vergin K.L."/>
            <person name="Giovannoni S.J."/>
        </authorList>
    </citation>
    <scope>NUCLEOTIDE SEQUENCE [LARGE SCALE GENOMIC DNA]</scope>
    <source>
        <strain evidence="2 3">HTCC2654</strain>
    </source>
</reference>
<comment type="caution">
    <text evidence="2">The sequence shown here is derived from an EMBL/GenBank/DDBJ whole genome shotgun (WGS) entry which is preliminary data.</text>
</comment>
<keyword evidence="3" id="KW-1185">Reference proteome</keyword>
<gene>
    <name evidence="2" type="ORF">RB2654_14105</name>
</gene>
<dbReference type="Proteomes" id="UP000002931">
    <property type="component" value="Unassembled WGS sequence"/>
</dbReference>
<dbReference type="HOGENOM" id="CLU_3414798_0_0_5"/>
<feature type="region of interest" description="Disordered" evidence="1">
    <location>
        <begin position="1"/>
        <end position="27"/>
    </location>
</feature>
<proteinExistence type="predicted"/>
<dbReference type="EMBL" id="AAMT01000008">
    <property type="protein sequence ID" value="EAQ12425.1"/>
    <property type="molecule type" value="Genomic_DNA"/>
</dbReference>
<evidence type="ECO:0000313" key="3">
    <source>
        <dbReference type="Proteomes" id="UP000002931"/>
    </source>
</evidence>
<dbReference type="AlphaFoldDB" id="A3VGM0"/>
<evidence type="ECO:0000256" key="1">
    <source>
        <dbReference type="SAM" id="MobiDB-lite"/>
    </source>
</evidence>
<accession>A3VGM0</accession>
<evidence type="ECO:0000313" key="2">
    <source>
        <dbReference type="EMBL" id="EAQ12425.1"/>
    </source>
</evidence>
<organism evidence="2 3">
    <name type="scientific">Maritimibacter alkaliphilus HTCC2654</name>
    <dbReference type="NCBI Taxonomy" id="314271"/>
    <lineage>
        <taxon>Bacteria</taxon>
        <taxon>Pseudomonadati</taxon>
        <taxon>Pseudomonadota</taxon>
        <taxon>Alphaproteobacteria</taxon>
        <taxon>Rhodobacterales</taxon>
        <taxon>Roseobacteraceae</taxon>
        <taxon>Maritimibacter</taxon>
    </lineage>
</organism>
<name>A3VGM0_9RHOB</name>
<protein>
    <submittedName>
        <fullName evidence="2">Uncharacterized protein</fullName>
    </submittedName>
</protein>